<dbReference type="Proteomes" id="UP000053758">
    <property type="component" value="Unassembled WGS sequence"/>
</dbReference>
<name>A0A081CLI8_PSEA2</name>
<protein>
    <submittedName>
        <fullName evidence="1">Uncharacterized protein</fullName>
    </submittedName>
</protein>
<organism evidence="1 2">
    <name type="scientific">Pseudozyma antarctica</name>
    <name type="common">Yeast</name>
    <name type="synonym">Candida antarctica</name>
    <dbReference type="NCBI Taxonomy" id="84753"/>
    <lineage>
        <taxon>Eukaryota</taxon>
        <taxon>Fungi</taxon>
        <taxon>Dikarya</taxon>
        <taxon>Basidiomycota</taxon>
        <taxon>Ustilaginomycotina</taxon>
        <taxon>Ustilaginomycetes</taxon>
        <taxon>Ustilaginales</taxon>
        <taxon>Ustilaginaceae</taxon>
        <taxon>Moesziomyces</taxon>
    </lineage>
</organism>
<keyword evidence="2" id="KW-1185">Reference proteome</keyword>
<dbReference type="HOGENOM" id="CLU_1731221_0_0_1"/>
<reference evidence="2" key="1">
    <citation type="journal article" date="2014" name="Genome Announc.">
        <title>Draft Genome Sequence of the Yeast Pseudozyma antarctica Type Strain JCM10317, a Producer of the Glycolipid Biosurfactants, Mannosylerythritol Lipids.</title>
        <authorList>
            <person name="Saika A."/>
            <person name="Koike H."/>
            <person name="Hori T."/>
            <person name="Fukuoka T."/>
            <person name="Sato S."/>
            <person name="Habe H."/>
            <person name="Kitamoto D."/>
            <person name="Morita T."/>
        </authorList>
    </citation>
    <scope>NUCLEOTIDE SEQUENCE [LARGE SCALE GENOMIC DNA]</scope>
    <source>
        <strain evidence="2">JCM 10317</strain>
    </source>
</reference>
<dbReference type="GeneID" id="26306640"/>
<dbReference type="RefSeq" id="XP_014654182.1">
    <property type="nucleotide sequence ID" value="XM_014798696.1"/>
</dbReference>
<evidence type="ECO:0000313" key="1">
    <source>
        <dbReference type="EMBL" id="GAK67534.1"/>
    </source>
</evidence>
<evidence type="ECO:0000313" key="2">
    <source>
        <dbReference type="Proteomes" id="UP000053758"/>
    </source>
</evidence>
<accession>A0A081CLI8</accession>
<dbReference type="EMBL" id="DF830086">
    <property type="protein sequence ID" value="GAK67534.1"/>
    <property type="molecule type" value="Genomic_DNA"/>
</dbReference>
<dbReference type="AlphaFoldDB" id="A0A081CLI8"/>
<proteinExistence type="predicted"/>
<sequence>MRRRAASRHLSRVELASRASAQAVQRASVLEFGEWKIAYRRDGLAGTRMCCAASAQKDNSTTRRRSSRASQMTAGRSVRNPCISSIPHLASVGLSLRAVGHALPTLLLLLISAVGGVQSATNAGARRVGCFRNASARFRTLDGEGEKTGNA</sequence>
<gene>
    <name evidence="1" type="ORF">PAN0_019d5762</name>
</gene>